<keyword evidence="5" id="KW-1185">Reference proteome</keyword>
<dbReference type="RefSeq" id="XP_062725189.1">
    <property type="nucleotide sequence ID" value="XM_062868190.1"/>
</dbReference>
<dbReference type="GeneID" id="87887019"/>
<dbReference type="SUPFAM" id="SSF51735">
    <property type="entry name" value="NAD(P)-binding Rossmann-fold domains"/>
    <property type="match status" value="1"/>
</dbReference>
<dbReference type="GO" id="GO:0016491">
    <property type="term" value="F:oxidoreductase activity"/>
    <property type="evidence" value="ECO:0007669"/>
    <property type="project" value="UniProtKB-KW"/>
</dbReference>
<proteinExistence type="inferred from homology"/>
<gene>
    <name evidence="4" type="ORF">B0T15DRAFT_515401</name>
</gene>
<reference evidence="4" key="1">
    <citation type="journal article" date="2023" name="Mol. Phylogenet. Evol.">
        <title>Genome-scale phylogeny and comparative genomics of the fungal order Sordariales.</title>
        <authorList>
            <person name="Hensen N."/>
            <person name="Bonometti L."/>
            <person name="Westerberg I."/>
            <person name="Brannstrom I.O."/>
            <person name="Guillou S."/>
            <person name="Cros-Aarteil S."/>
            <person name="Calhoun S."/>
            <person name="Haridas S."/>
            <person name="Kuo A."/>
            <person name="Mondo S."/>
            <person name="Pangilinan J."/>
            <person name="Riley R."/>
            <person name="LaButti K."/>
            <person name="Andreopoulos B."/>
            <person name="Lipzen A."/>
            <person name="Chen C."/>
            <person name="Yan M."/>
            <person name="Daum C."/>
            <person name="Ng V."/>
            <person name="Clum A."/>
            <person name="Steindorff A."/>
            <person name="Ohm R.A."/>
            <person name="Martin F."/>
            <person name="Silar P."/>
            <person name="Natvig D.O."/>
            <person name="Lalanne C."/>
            <person name="Gautier V."/>
            <person name="Ament-Velasquez S.L."/>
            <person name="Kruys A."/>
            <person name="Hutchinson M.I."/>
            <person name="Powell A.J."/>
            <person name="Barry K."/>
            <person name="Miller A.N."/>
            <person name="Grigoriev I.V."/>
            <person name="Debuchy R."/>
            <person name="Gladieux P."/>
            <person name="Hiltunen Thoren M."/>
            <person name="Johannesson H."/>
        </authorList>
    </citation>
    <scope>NUCLEOTIDE SEQUENCE</scope>
    <source>
        <strain evidence="4">CBS 333.67</strain>
    </source>
</reference>
<dbReference type="PANTHER" id="PTHR24320">
    <property type="entry name" value="RETINOL DEHYDROGENASE"/>
    <property type="match status" value="1"/>
</dbReference>
<dbReference type="InterPro" id="IPR036291">
    <property type="entry name" value="NAD(P)-bd_dom_sf"/>
</dbReference>
<evidence type="ECO:0000256" key="2">
    <source>
        <dbReference type="ARBA" id="ARBA00022857"/>
    </source>
</evidence>
<evidence type="ECO:0000313" key="5">
    <source>
        <dbReference type="Proteomes" id="UP001273166"/>
    </source>
</evidence>
<dbReference type="AlphaFoldDB" id="A0AAJ0M5A1"/>
<evidence type="ECO:0000313" key="4">
    <source>
        <dbReference type="EMBL" id="KAK3309409.1"/>
    </source>
</evidence>
<sequence length="327" mass="34721">MSTTTPLSSSSFGLQLLRQKPLADPADTTSSTSSSFSGKTVLITGANSGLGLAAAIKFASLAASRLILAVRNTEAGHAARRAIIEAATTTSSTSTSSRGAVNAEVEVWELDMDSYDSITRFVRRVEEDGRRLDVVVLNAGVYMVDHRVGRYGVEETLQVNTLSTVLLAVLLLPKLKKAQHGGGGAVLEFVTSRRAEAVQLTQEQRQKGGLLLRGSTMREGDGSGSAGGGRYNPSERYRLSKFLTTCAMKKLASMVEADEVVVTAVCPGGVATNLSRGWTGAVATIVKALVNSLFMRTPEYAARTLVSAAAVGPEVHGRLWYDDELHE</sequence>
<comment type="caution">
    <text evidence="4">The sequence shown here is derived from an EMBL/GenBank/DDBJ whole genome shotgun (WGS) entry which is preliminary data.</text>
</comment>
<dbReference type="InterPro" id="IPR002347">
    <property type="entry name" value="SDR_fam"/>
</dbReference>
<comment type="similarity">
    <text evidence="1">Belongs to the short-chain dehydrogenases/reductases (SDR) family.</text>
</comment>
<reference evidence="4" key="2">
    <citation type="submission" date="2023-06" db="EMBL/GenBank/DDBJ databases">
        <authorList>
            <consortium name="Lawrence Berkeley National Laboratory"/>
            <person name="Mondo S.J."/>
            <person name="Hensen N."/>
            <person name="Bonometti L."/>
            <person name="Westerberg I."/>
            <person name="Brannstrom I.O."/>
            <person name="Guillou S."/>
            <person name="Cros-Aarteil S."/>
            <person name="Calhoun S."/>
            <person name="Haridas S."/>
            <person name="Kuo A."/>
            <person name="Pangilinan J."/>
            <person name="Riley R."/>
            <person name="Labutti K."/>
            <person name="Andreopoulos B."/>
            <person name="Lipzen A."/>
            <person name="Chen C."/>
            <person name="Yanf M."/>
            <person name="Daum C."/>
            <person name="Ng V."/>
            <person name="Clum A."/>
            <person name="Steindorff A."/>
            <person name="Ohm R."/>
            <person name="Martin F."/>
            <person name="Silar P."/>
            <person name="Natvig D."/>
            <person name="Lalanne C."/>
            <person name="Gautier V."/>
            <person name="Ament-Velasquez S.L."/>
            <person name="Kruys A."/>
            <person name="Hutchinson M.I."/>
            <person name="Powell A.J."/>
            <person name="Barry K."/>
            <person name="Miller A.N."/>
            <person name="Grigoriev I.V."/>
            <person name="Debuchy R."/>
            <person name="Gladieux P."/>
            <person name="Thoren M.H."/>
            <person name="Johannesson H."/>
        </authorList>
    </citation>
    <scope>NUCLEOTIDE SEQUENCE</scope>
    <source>
        <strain evidence="4">CBS 333.67</strain>
    </source>
</reference>
<keyword evidence="2" id="KW-0521">NADP</keyword>
<dbReference type="PRINTS" id="PR00081">
    <property type="entry name" value="GDHRDH"/>
</dbReference>
<dbReference type="Proteomes" id="UP001273166">
    <property type="component" value="Unassembled WGS sequence"/>
</dbReference>
<evidence type="ECO:0000256" key="1">
    <source>
        <dbReference type="ARBA" id="ARBA00006484"/>
    </source>
</evidence>
<accession>A0AAJ0M5A1</accession>
<keyword evidence="3" id="KW-0560">Oxidoreductase</keyword>
<evidence type="ECO:0000256" key="3">
    <source>
        <dbReference type="ARBA" id="ARBA00023002"/>
    </source>
</evidence>
<dbReference type="EMBL" id="JAUDZG010000001">
    <property type="protein sequence ID" value="KAK3309409.1"/>
    <property type="molecule type" value="Genomic_DNA"/>
</dbReference>
<dbReference type="Gene3D" id="3.40.50.720">
    <property type="entry name" value="NAD(P)-binding Rossmann-like Domain"/>
    <property type="match status" value="1"/>
</dbReference>
<protein>
    <submittedName>
        <fullName evidence="4">Uncharacterized protein</fullName>
    </submittedName>
</protein>
<dbReference type="PANTHER" id="PTHR24320:SF252">
    <property type="entry name" value="DEHYDROGENASE_REDUCTASE FAMILY PROTEIN, PUTATIVE (AFU_ORTHOLOGUE AFUA_3G08550)-RELATED"/>
    <property type="match status" value="1"/>
</dbReference>
<dbReference type="Pfam" id="PF00106">
    <property type="entry name" value="adh_short"/>
    <property type="match status" value="1"/>
</dbReference>
<organism evidence="4 5">
    <name type="scientific">Chaetomium strumarium</name>
    <dbReference type="NCBI Taxonomy" id="1170767"/>
    <lineage>
        <taxon>Eukaryota</taxon>
        <taxon>Fungi</taxon>
        <taxon>Dikarya</taxon>
        <taxon>Ascomycota</taxon>
        <taxon>Pezizomycotina</taxon>
        <taxon>Sordariomycetes</taxon>
        <taxon>Sordariomycetidae</taxon>
        <taxon>Sordariales</taxon>
        <taxon>Chaetomiaceae</taxon>
        <taxon>Chaetomium</taxon>
    </lineage>
</organism>
<name>A0AAJ0M5A1_9PEZI</name>